<dbReference type="AlphaFoldDB" id="A0AAJ1FQV1"/>
<evidence type="ECO:0000313" key="1">
    <source>
        <dbReference type="EMBL" id="MCW0344952.1"/>
    </source>
</evidence>
<evidence type="ECO:0000313" key="2">
    <source>
        <dbReference type="Proteomes" id="UP001208888"/>
    </source>
</evidence>
<organism evidence="1 2">
    <name type="scientific">Pantoea ananas</name>
    <name type="common">Erwinia uredovora</name>
    <dbReference type="NCBI Taxonomy" id="553"/>
    <lineage>
        <taxon>Bacteria</taxon>
        <taxon>Pseudomonadati</taxon>
        <taxon>Pseudomonadota</taxon>
        <taxon>Gammaproteobacteria</taxon>
        <taxon>Enterobacterales</taxon>
        <taxon>Erwiniaceae</taxon>
        <taxon>Pantoea</taxon>
    </lineage>
</organism>
<accession>A0AAJ1FQV1</accession>
<name>A0AAJ1FQV1_PANAN</name>
<dbReference type="Proteomes" id="UP001208888">
    <property type="component" value="Unassembled WGS sequence"/>
</dbReference>
<protein>
    <recommendedName>
        <fullName evidence="3">Glycosyltransferase family 9 protein</fullName>
    </recommendedName>
</protein>
<proteinExistence type="predicted"/>
<dbReference type="RefSeq" id="WP_264272051.1">
    <property type="nucleotide sequence ID" value="NZ_JANFVX010000011.1"/>
</dbReference>
<sequence>MKPIFIDGMQGLGDSIYQRAFVKQLPPGSFIKTAWPEIYQDLPVFTVRSETTLRTQRKNEDSSRADWQTLPDSYDTRRIFYGPAELARGSIIDAMRERFHTEPGQFDLPSFHAGQHYSEKPVAVIRPATVRSEWRSDSRNPDPDYLVQASRILRRHFFVISVAELEEGKEWLVGEKPEADLYLHSGELSLCSLLSLVENAAVVVTPVGWALPAAICYQTPVFVVAGGRGAHNAPDVVTDHTMNLQNVGWAIPDNYCRCHQWDHQCDKRITGFSNKFEAWLNERVLSES</sequence>
<dbReference type="EMBL" id="JANFVX010000011">
    <property type="protein sequence ID" value="MCW0344952.1"/>
    <property type="molecule type" value="Genomic_DNA"/>
</dbReference>
<evidence type="ECO:0008006" key="3">
    <source>
        <dbReference type="Google" id="ProtNLM"/>
    </source>
</evidence>
<reference evidence="1" key="1">
    <citation type="submission" date="2022-06" db="EMBL/GenBank/DDBJ databases">
        <title>Dynamics of rice microbiomes reveals core vertical transmitted seed endophytes.</title>
        <authorList>
            <person name="Liao K."/>
            <person name="Zhang X."/>
        </authorList>
    </citation>
    <scope>NUCLEOTIDE SEQUENCE</scope>
    <source>
        <strain evidence="1">JT1-17</strain>
    </source>
</reference>
<comment type="caution">
    <text evidence="1">The sequence shown here is derived from an EMBL/GenBank/DDBJ whole genome shotgun (WGS) entry which is preliminary data.</text>
</comment>
<gene>
    <name evidence="1" type="ORF">NB703_003045</name>
</gene>